<feature type="non-terminal residue" evidence="3">
    <location>
        <position position="121"/>
    </location>
</feature>
<feature type="compositionally biased region" description="Basic and acidic residues" evidence="1">
    <location>
        <begin position="102"/>
        <end position="115"/>
    </location>
</feature>
<gene>
    <name evidence="3" type="primary">LOC107269105</name>
</gene>
<evidence type="ECO:0000256" key="1">
    <source>
        <dbReference type="SAM" id="MobiDB-lite"/>
    </source>
</evidence>
<dbReference type="KEGG" id="ccin:107269105"/>
<reference evidence="3" key="1">
    <citation type="submission" date="2025-08" db="UniProtKB">
        <authorList>
            <consortium name="RefSeq"/>
        </authorList>
    </citation>
    <scope>IDENTIFICATION</scope>
</reference>
<sequence>MTGRCGHGSPCEQLCYELHDGMYECDCRDGYILHKNGYSCAELNSTSPSTSELSELINDIENDELNPDPEDEDSMEDILYMRGASFTIHLESPRNDTNISSTDREDANEILDQDKNLPTPQ</sequence>
<dbReference type="GeneID" id="107269105"/>
<dbReference type="AlphaFoldDB" id="A0AAJ7BZA7"/>
<keyword evidence="2" id="KW-1185">Reference proteome</keyword>
<proteinExistence type="predicted"/>
<dbReference type="SUPFAM" id="SSF57196">
    <property type="entry name" value="EGF/Laminin"/>
    <property type="match status" value="1"/>
</dbReference>
<dbReference type="Gene3D" id="2.10.25.10">
    <property type="entry name" value="Laminin"/>
    <property type="match status" value="1"/>
</dbReference>
<dbReference type="RefSeq" id="XP_015598074.1">
    <property type="nucleotide sequence ID" value="XM_015742588.2"/>
</dbReference>
<dbReference type="Proteomes" id="UP000694920">
    <property type="component" value="Unplaced"/>
</dbReference>
<evidence type="ECO:0000313" key="2">
    <source>
        <dbReference type="Proteomes" id="UP000694920"/>
    </source>
</evidence>
<organism evidence="2 3">
    <name type="scientific">Cephus cinctus</name>
    <name type="common">Wheat stem sawfly</name>
    <dbReference type="NCBI Taxonomy" id="211228"/>
    <lineage>
        <taxon>Eukaryota</taxon>
        <taxon>Metazoa</taxon>
        <taxon>Ecdysozoa</taxon>
        <taxon>Arthropoda</taxon>
        <taxon>Hexapoda</taxon>
        <taxon>Insecta</taxon>
        <taxon>Pterygota</taxon>
        <taxon>Neoptera</taxon>
        <taxon>Endopterygota</taxon>
        <taxon>Hymenoptera</taxon>
        <taxon>Cephoidea</taxon>
        <taxon>Cephidae</taxon>
        <taxon>Cephus</taxon>
    </lineage>
</organism>
<accession>A0AAJ7BZA7</accession>
<protein>
    <submittedName>
        <fullName evidence="3">Uncharacterized protein LOC107269105</fullName>
    </submittedName>
</protein>
<feature type="region of interest" description="Disordered" evidence="1">
    <location>
        <begin position="90"/>
        <end position="121"/>
    </location>
</feature>
<evidence type="ECO:0000313" key="3">
    <source>
        <dbReference type="RefSeq" id="XP_015598074.1"/>
    </source>
</evidence>
<name>A0AAJ7BZA7_CEPCN</name>